<organism evidence="2 3">
    <name type="scientific">Saccharophagus degradans</name>
    <dbReference type="NCBI Taxonomy" id="86304"/>
    <lineage>
        <taxon>Bacteria</taxon>
        <taxon>Pseudomonadati</taxon>
        <taxon>Pseudomonadota</taxon>
        <taxon>Gammaproteobacteria</taxon>
        <taxon>Cellvibrionales</taxon>
        <taxon>Cellvibrionaceae</taxon>
        <taxon>Saccharophagus</taxon>
    </lineage>
</organism>
<evidence type="ECO:0008006" key="4">
    <source>
        <dbReference type="Google" id="ProtNLM"/>
    </source>
</evidence>
<proteinExistence type="predicted"/>
<evidence type="ECO:0000313" key="2">
    <source>
        <dbReference type="EMBL" id="MDO6423439.1"/>
    </source>
</evidence>
<feature type="chain" id="PRO_5043499438" description="Lipoprotein" evidence="1">
    <location>
        <begin position="20"/>
        <end position="291"/>
    </location>
</feature>
<accession>A0AAW7XAR5</accession>
<sequence length="291" mass="32212">MKRASRICTLGVLAAAMLAACSSVEIDPAVVQSQITPNVTVEEHRKALPIANAQVLFNKNTNLLGGWNHVANFPDEFAGLKFPSGMYRIDRKPALNHGEHQYSTTLIKKYGDWHHQHANGITAQYAPVPFANVAGIEMVIRINSEISNLPSRKEIAKTYDDLVPKAQLEKLDDGQVHLSIALVGEGAESVETPTFNADYLLSLDAKKQTDEWLHIFIPAAELTRFSEVNYNKTPVNADQANPIPVTSLRLMAETSSTKVIRNLIPNNFDANTPKLFKEVGVELQYLSIVKR</sequence>
<keyword evidence="1" id="KW-0732">Signal</keyword>
<name>A0AAW7XAR5_9GAMM</name>
<comment type="caution">
    <text evidence="2">The sequence shown here is derived from an EMBL/GenBank/DDBJ whole genome shotgun (WGS) entry which is preliminary data.</text>
</comment>
<gene>
    <name evidence="2" type="ORF">Q4521_13245</name>
</gene>
<dbReference type="AlphaFoldDB" id="A0AAW7XAR5"/>
<evidence type="ECO:0000256" key="1">
    <source>
        <dbReference type="SAM" id="SignalP"/>
    </source>
</evidence>
<dbReference type="EMBL" id="JAUOPB010000009">
    <property type="protein sequence ID" value="MDO6423439.1"/>
    <property type="molecule type" value="Genomic_DNA"/>
</dbReference>
<reference evidence="2" key="1">
    <citation type="submission" date="2023-07" db="EMBL/GenBank/DDBJ databases">
        <title>Genome content predicts the carbon catabolic preferences of heterotrophic bacteria.</title>
        <authorList>
            <person name="Gralka M."/>
        </authorList>
    </citation>
    <scope>NUCLEOTIDE SEQUENCE</scope>
    <source>
        <strain evidence="2">I3M17_2</strain>
    </source>
</reference>
<evidence type="ECO:0000313" key="3">
    <source>
        <dbReference type="Proteomes" id="UP001169760"/>
    </source>
</evidence>
<feature type="signal peptide" evidence="1">
    <location>
        <begin position="1"/>
        <end position="19"/>
    </location>
</feature>
<protein>
    <recommendedName>
        <fullName evidence="4">Lipoprotein</fullName>
    </recommendedName>
</protein>
<dbReference type="PROSITE" id="PS51257">
    <property type="entry name" value="PROKAR_LIPOPROTEIN"/>
    <property type="match status" value="1"/>
</dbReference>
<dbReference type="Proteomes" id="UP001169760">
    <property type="component" value="Unassembled WGS sequence"/>
</dbReference>